<feature type="domain" description="PG-1098 ferredoxin-like" evidence="2">
    <location>
        <begin position="279"/>
        <end position="322"/>
    </location>
</feature>
<evidence type="ECO:0000313" key="3">
    <source>
        <dbReference type="EMBL" id="MDN4166102.1"/>
    </source>
</evidence>
<evidence type="ECO:0000259" key="1">
    <source>
        <dbReference type="Pfam" id="PF18096"/>
    </source>
</evidence>
<organism evidence="3 4">
    <name type="scientific">Shiella aurantiaca</name>
    <dbReference type="NCBI Taxonomy" id="3058365"/>
    <lineage>
        <taxon>Bacteria</taxon>
        <taxon>Pseudomonadati</taxon>
        <taxon>Bacteroidota</taxon>
        <taxon>Cytophagia</taxon>
        <taxon>Cytophagales</taxon>
        <taxon>Shiellaceae</taxon>
        <taxon>Shiella</taxon>
    </lineage>
</organism>
<keyword evidence="3" id="KW-0489">Methyltransferase</keyword>
<gene>
    <name evidence="3" type="ORF">QWY31_11350</name>
</gene>
<dbReference type="Pfam" id="PF18096">
    <property type="entry name" value="Thump_like"/>
    <property type="match status" value="1"/>
</dbReference>
<dbReference type="GO" id="GO:0032259">
    <property type="term" value="P:methylation"/>
    <property type="evidence" value="ECO:0007669"/>
    <property type="project" value="UniProtKB-KW"/>
</dbReference>
<dbReference type="SUPFAM" id="SSF53335">
    <property type="entry name" value="S-adenosyl-L-methionine-dependent methyltransferases"/>
    <property type="match status" value="1"/>
</dbReference>
<dbReference type="Pfam" id="PF22013">
    <property type="entry name" value="PG_1098_Fer"/>
    <property type="match status" value="1"/>
</dbReference>
<name>A0ABT8F6K4_9BACT</name>
<accession>A0ABT8F6K4</accession>
<dbReference type="RefSeq" id="WP_320004636.1">
    <property type="nucleotide sequence ID" value="NZ_JAUHJS010000005.1"/>
</dbReference>
<keyword evidence="3" id="KW-0808">Transferase</keyword>
<keyword evidence="4" id="KW-1185">Reference proteome</keyword>
<dbReference type="GO" id="GO:0008168">
    <property type="term" value="F:methyltransferase activity"/>
    <property type="evidence" value="ECO:0007669"/>
    <property type="project" value="UniProtKB-KW"/>
</dbReference>
<proteinExistence type="predicted"/>
<feature type="domain" description="THUMP-like" evidence="1">
    <location>
        <begin position="323"/>
        <end position="381"/>
    </location>
</feature>
<evidence type="ECO:0000259" key="2">
    <source>
        <dbReference type="Pfam" id="PF22013"/>
    </source>
</evidence>
<dbReference type="InterPro" id="IPR054168">
    <property type="entry name" value="PG_1098_Fer"/>
</dbReference>
<dbReference type="Gene3D" id="1.10.10.1110">
    <property type="entry name" value="Methyltransferase PG1098, N-terminal domain"/>
    <property type="match status" value="1"/>
</dbReference>
<dbReference type="InterPro" id="IPR041497">
    <property type="entry name" value="Thump-like"/>
</dbReference>
<dbReference type="Proteomes" id="UP001168552">
    <property type="component" value="Unassembled WGS sequence"/>
</dbReference>
<dbReference type="CDD" id="cd02440">
    <property type="entry name" value="AdoMet_MTases"/>
    <property type="match status" value="1"/>
</dbReference>
<dbReference type="Gene3D" id="3.40.50.150">
    <property type="entry name" value="Vaccinia Virus protein VP39"/>
    <property type="match status" value="1"/>
</dbReference>
<reference evidence="3" key="1">
    <citation type="submission" date="2023-06" db="EMBL/GenBank/DDBJ databases">
        <title>Cytophagales bacterium Strain LB-30, isolated from soil.</title>
        <authorList>
            <person name="Liu B."/>
        </authorList>
    </citation>
    <scope>NUCLEOTIDE SEQUENCE</scope>
    <source>
        <strain evidence="3">LB-30</strain>
    </source>
</reference>
<evidence type="ECO:0000313" key="4">
    <source>
        <dbReference type="Proteomes" id="UP001168552"/>
    </source>
</evidence>
<dbReference type="InterPro" id="IPR029063">
    <property type="entry name" value="SAM-dependent_MTases_sf"/>
</dbReference>
<comment type="caution">
    <text evidence="3">The sequence shown here is derived from an EMBL/GenBank/DDBJ whole genome shotgun (WGS) entry which is preliminary data.</text>
</comment>
<dbReference type="Pfam" id="PF03602">
    <property type="entry name" value="Cons_hypoth95"/>
    <property type="match status" value="1"/>
</dbReference>
<dbReference type="EMBL" id="JAUHJS010000005">
    <property type="protein sequence ID" value="MDN4166102.1"/>
    <property type="molecule type" value="Genomic_DNA"/>
</dbReference>
<protein>
    <submittedName>
        <fullName evidence="3">RsmD family RNA methyltransferase</fullName>
    </submittedName>
</protein>
<sequence length="394" mass="44582">MIAQLLSEEAQAFIQTHEGDDVASLMLQGKKWPKLPLALLAAQITSRQKAKTKLPEWYAAPKIIFPTGVPMEQCTSQEVAQHKSSFIQGHELLDLTGGSGIDTYYLSRNFQQAYYVEQNPELAELARHNFAVLGAKHIGVMSGRAEEYIKNLKDFPDVVYIDPARRDEANRKMHGFADCSPDVVNLVPTLLEKAQHIWIKSSPLLDISLGIQQLKKVEDVYVLSWENECKEVLFHISPQGNEMPSVHALNWRKGEEERLSFSIEEEKACEVPMGNPERYLYEPNAAVLKAGAFKTIGARYQLDKLHQHTHLYTSAHLLMDFPGRVFEVLDKVKLNRKALEAIFPTYKAHVMVRNYPLSVADIRKKTGLKEGGNDYLIGCTSLQGPEVYHTLRLK</sequence>